<evidence type="ECO:0000313" key="3">
    <source>
        <dbReference type="Proteomes" id="UP000249273"/>
    </source>
</evidence>
<dbReference type="GO" id="GO:0019031">
    <property type="term" value="C:viral envelope"/>
    <property type="evidence" value="ECO:0007669"/>
    <property type="project" value="InterPro"/>
</dbReference>
<keyword evidence="3" id="KW-1185">Reference proteome</keyword>
<name>A0A2U9QHP1_9POXV</name>
<gene>
    <name evidence="2" type="primary">SOPV-ELK-074</name>
</gene>
<sequence length="215" mass="24227">MAWSVASSGSSFQTLDDLRTHLKDSLSLSAENDGLINEDCLFPKEEITKKKISKHVDKKSKSSIRRTTKSSKHKHRTDSDEDTDRRTRHTKSSCTLDDEQDISQNDEINDDDVIRSNTDNNTPCIQDEAEEEYDEEDENENECLDLLATVSAITKDLRAINARVASVSSVLADLQSMSITRSYSNLNRSVQKLNNLTLMGKSTTARNRRKAANKK</sequence>
<dbReference type="RefSeq" id="YP_009480612.1">
    <property type="nucleotide sequence ID" value="NC_037656.1"/>
</dbReference>
<organism evidence="2">
    <name type="scientific">Sea otter poxvirus</name>
    <dbReference type="NCBI Taxonomy" id="1416741"/>
    <lineage>
        <taxon>Viruses</taxon>
        <taxon>Varidnaviria</taxon>
        <taxon>Bamfordvirae</taxon>
        <taxon>Nucleocytoviricota</taxon>
        <taxon>Pokkesviricetes</taxon>
        <taxon>Chitovirales</taxon>
        <taxon>Poxviridae</taxon>
        <taxon>Chordopoxvirinae</taxon>
        <taxon>Mustelpoxvirus</taxon>
        <taxon>Mustelpoxvirus seaotterpox</taxon>
        <taxon>Sea otterpox virus</taxon>
    </lineage>
</organism>
<dbReference type="KEGG" id="vg:36841071"/>
<evidence type="ECO:0000256" key="1">
    <source>
        <dbReference type="SAM" id="MobiDB-lite"/>
    </source>
</evidence>
<feature type="compositionally biased region" description="Polar residues" evidence="1">
    <location>
        <begin position="115"/>
        <end position="124"/>
    </location>
</feature>
<dbReference type="InterPro" id="IPR004966">
    <property type="entry name" value="Pox_Ag35"/>
</dbReference>
<dbReference type="Pfam" id="PF03286">
    <property type="entry name" value="Pox_Ag35"/>
    <property type="match status" value="1"/>
</dbReference>
<reference evidence="2" key="1">
    <citation type="submission" date="2018-05" db="EMBL/GenBank/DDBJ databases">
        <title>Complete Genome Sequence of a Novel Sea Otter Poxvirus.</title>
        <authorList>
            <person name="Jacob J.M."/>
            <person name="Subramaniam K."/>
            <person name="Tu S.-L."/>
            <person name="Nielsen O."/>
            <person name="Tuomi P.A."/>
            <person name="Upton C."/>
            <person name="Waltzek T.B."/>
        </authorList>
    </citation>
    <scope>NUCLEOTIDE SEQUENCE [LARGE SCALE GENOMIC DNA]</scope>
    <source>
        <strain evidence="2">ELK</strain>
    </source>
</reference>
<feature type="compositionally biased region" description="Basic residues" evidence="1">
    <location>
        <begin position="51"/>
        <end position="76"/>
    </location>
</feature>
<dbReference type="Proteomes" id="UP000249273">
    <property type="component" value="Segment"/>
</dbReference>
<dbReference type="EMBL" id="MH427217">
    <property type="protein sequence ID" value="AWU47119.1"/>
    <property type="molecule type" value="Genomic_DNA"/>
</dbReference>
<dbReference type="GeneID" id="36841071"/>
<evidence type="ECO:0000313" key="2">
    <source>
        <dbReference type="EMBL" id="AWU47119.1"/>
    </source>
</evidence>
<protein>
    <submittedName>
        <fullName evidence="2">VLTF-4</fullName>
    </submittedName>
</protein>
<feature type="region of interest" description="Disordered" evidence="1">
    <location>
        <begin position="51"/>
        <end position="139"/>
    </location>
</feature>
<accession>A0A2U9QHP1</accession>
<feature type="compositionally biased region" description="Acidic residues" evidence="1">
    <location>
        <begin position="127"/>
        <end position="139"/>
    </location>
</feature>
<proteinExistence type="predicted"/>